<accession>A0A517M6T1</accession>
<evidence type="ECO:0000313" key="7">
    <source>
        <dbReference type="Proteomes" id="UP000319557"/>
    </source>
</evidence>
<keyword evidence="7" id="KW-1185">Reference proteome</keyword>
<keyword evidence="2 6" id="KW-0645">Protease</keyword>
<dbReference type="RefSeq" id="WP_145348379.1">
    <property type="nucleotide sequence ID" value="NZ_CP036261.1"/>
</dbReference>
<dbReference type="Pfam" id="PF13365">
    <property type="entry name" value="Trypsin_2"/>
    <property type="match status" value="1"/>
</dbReference>
<evidence type="ECO:0000259" key="5">
    <source>
        <dbReference type="SMART" id="SM00228"/>
    </source>
</evidence>
<dbReference type="SUPFAM" id="SSF50156">
    <property type="entry name" value="PDZ domain-like"/>
    <property type="match status" value="1"/>
</dbReference>
<dbReference type="EMBL" id="CP036261">
    <property type="protein sequence ID" value="QDS90590.1"/>
    <property type="molecule type" value="Genomic_DNA"/>
</dbReference>
<reference evidence="6 7" key="1">
    <citation type="submission" date="2019-02" db="EMBL/GenBank/DDBJ databases">
        <title>Deep-cultivation of Planctomycetes and their phenomic and genomic characterization uncovers novel biology.</title>
        <authorList>
            <person name="Wiegand S."/>
            <person name="Jogler M."/>
            <person name="Boedeker C."/>
            <person name="Pinto D."/>
            <person name="Vollmers J."/>
            <person name="Rivas-Marin E."/>
            <person name="Kohn T."/>
            <person name="Peeters S.H."/>
            <person name="Heuer A."/>
            <person name="Rast P."/>
            <person name="Oberbeckmann S."/>
            <person name="Bunk B."/>
            <person name="Jeske O."/>
            <person name="Meyerdierks A."/>
            <person name="Storesund J.E."/>
            <person name="Kallscheuer N."/>
            <person name="Luecker S."/>
            <person name="Lage O.M."/>
            <person name="Pohl T."/>
            <person name="Merkel B.J."/>
            <person name="Hornburger P."/>
            <person name="Mueller R.-W."/>
            <person name="Bruemmer F."/>
            <person name="Labrenz M."/>
            <person name="Spormann A.M."/>
            <person name="Op den Camp H."/>
            <person name="Overmann J."/>
            <person name="Amann R."/>
            <person name="Jetten M.S.M."/>
            <person name="Mascher T."/>
            <person name="Medema M.H."/>
            <person name="Devos D.P."/>
            <person name="Kaster A.-K."/>
            <person name="Ovreas L."/>
            <person name="Rohde M."/>
            <person name="Galperin M.Y."/>
            <person name="Jogler C."/>
        </authorList>
    </citation>
    <scope>NUCLEOTIDE SEQUENCE [LARGE SCALE GENOMIC DNA]</scope>
    <source>
        <strain evidence="6 7">EC9</strain>
    </source>
</reference>
<protein>
    <submittedName>
        <fullName evidence="6">Putative periplasmic serine endoprotease DegP-like</fullName>
        <ecNumber evidence="6">3.4.21.107</ecNumber>
    </submittedName>
</protein>
<gene>
    <name evidence="6" type="primary">mucD_5</name>
    <name evidence="6" type="ORF">EC9_48040</name>
</gene>
<dbReference type="EC" id="3.4.21.107" evidence="6"/>
<dbReference type="Pfam" id="PF13180">
    <property type="entry name" value="PDZ_2"/>
    <property type="match status" value="1"/>
</dbReference>
<dbReference type="GO" id="GO:0006508">
    <property type="term" value="P:proteolysis"/>
    <property type="evidence" value="ECO:0007669"/>
    <property type="project" value="UniProtKB-KW"/>
</dbReference>
<dbReference type="Proteomes" id="UP000319557">
    <property type="component" value="Chromosome"/>
</dbReference>
<dbReference type="AlphaFoldDB" id="A0A517M6T1"/>
<evidence type="ECO:0000256" key="1">
    <source>
        <dbReference type="ARBA" id="ARBA00010541"/>
    </source>
</evidence>
<dbReference type="InterPro" id="IPR036034">
    <property type="entry name" value="PDZ_sf"/>
</dbReference>
<dbReference type="Gene3D" id="2.30.42.10">
    <property type="match status" value="1"/>
</dbReference>
<feature type="chain" id="PRO_5021856545" evidence="4">
    <location>
        <begin position="28"/>
        <end position="345"/>
    </location>
</feature>
<dbReference type="Gene3D" id="2.40.10.120">
    <property type="match status" value="1"/>
</dbReference>
<dbReference type="OrthoDB" id="248175at2"/>
<dbReference type="GO" id="GO:0004252">
    <property type="term" value="F:serine-type endopeptidase activity"/>
    <property type="evidence" value="ECO:0007669"/>
    <property type="project" value="InterPro"/>
</dbReference>
<dbReference type="PRINTS" id="PR00834">
    <property type="entry name" value="PROTEASES2C"/>
</dbReference>
<evidence type="ECO:0000256" key="4">
    <source>
        <dbReference type="SAM" id="SignalP"/>
    </source>
</evidence>
<proteinExistence type="inferred from homology"/>
<feature type="signal peptide" evidence="4">
    <location>
        <begin position="1"/>
        <end position="27"/>
    </location>
</feature>
<organism evidence="6 7">
    <name type="scientific">Rosistilla ulvae</name>
    <dbReference type="NCBI Taxonomy" id="1930277"/>
    <lineage>
        <taxon>Bacteria</taxon>
        <taxon>Pseudomonadati</taxon>
        <taxon>Planctomycetota</taxon>
        <taxon>Planctomycetia</taxon>
        <taxon>Pirellulales</taxon>
        <taxon>Pirellulaceae</taxon>
        <taxon>Rosistilla</taxon>
    </lineage>
</organism>
<dbReference type="SUPFAM" id="SSF50494">
    <property type="entry name" value="Trypsin-like serine proteases"/>
    <property type="match status" value="1"/>
</dbReference>
<evidence type="ECO:0000256" key="3">
    <source>
        <dbReference type="ARBA" id="ARBA00022801"/>
    </source>
</evidence>
<dbReference type="InterPro" id="IPR001940">
    <property type="entry name" value="Peptidase_S1C"/>
</dbReference>
<dbReference type="PANTHER" id="PTHR22939:SF129">
    <property type="entry name" value="SERINE PROTEASE HTRA2, MITOCHONDRIAL"/>
    <property type="match status" value="1"/>
</dbReference>
<dbReference type="SMART" id="SM00228">
    <property type="entry name" value="PDZ"/>
    <property type="match status" value="1"/>
</dbReference>
<keyword evidence="3 6" id="KW-0378">Hydrolase</keyword>
<dbReference type="PANTHER" id="PTHR22939">
    <property type="entry name" value="SERINE PROTEASE FAMILY S1C HTRA-RELATED"/>
    <property type="match status" value="1"/>
</dbReference>
<name>A0A517M6T1_9BACT</name>
<keyword evidence="4" id="KW-0732">Signal</keyword>
<feature type="domain" description="PDZ" evidence="5">
    <location>
        <begin position="260"/>
        <end position="330"/>
    </location>
</feature>
<evidence type="ECO:0000256" key="2">
    <source>
        <dbReference type="ARBA" id="ARBA00022670"/>
    </source>
</evidence>
<evidence type="ECO:0000313" key="6">
    <source>
        <dbReference type="EMBL" id="QDS90590.1"/>
    </source>
</evidence>
<dbReference type="KEGG" id="ruv:EC9_48040"/>
<dbReference type="InterPro" id="IPR001478">
    <property type="entry name" value="PDZ"/>
</dbReference>
<dbReference type="InterPro" id="IPR009003">
    <property type="entry name" value="Peptidase_S1_PA"/>
</dbReference>
<sequence precursor="true">MMHRSLVRIECSLLVIVAILVASPASAQQKPSGLTFVSAPSALTGVLQGEAPHSLAELRALEHQQQIVSQRVAKCTVSVQIGYAQGSGVVITSDGYVLTAAHVAMRPGQQAVMTLSDGRQVHGTTLGMNRHVDAGLIKIDDPAPAEGWPFATLGSSSGVSPGTWCVAVGHPGGYEPERGAVIRIGRVLITRETSLVTDCALIGGDSGGPLFDLTGKLIGVHSRIGNDVTDNLHVPIDHYDEHWARLARGELWGHLPGFRPRIGVQGRKQDDRAVIEIVGRDSPAAEAGILPGDVIKNFGDVTIADFESLKAAVADTMPGEHVQIVLERDGIRKRMILVVGRDPNS</sequence>
<comment type="similarity">
    <text evidence="1">Belongs to the peptidase S1C family.</text>
</comment>